<accession>A0AB35HZJ1</accession>
<comment type="caution">
    <text evidence="1">The sequence shown here is derived from an EMBL/GenBank/DDBJ whole genome shotgun (WGS) entry which is preliminary data.</text>
</comment>
<name>A0AB35HZJ1_MICTH</name>
<gene>
    <name evidence="1" type="ORF">OQJ68_14455</name>
</gene>
<reference evidence="1" key="1">
    <citation type="submission" date="2022-11" db="EMBL/GenBank/DDBJ databases">
        <title>Chitin-degrading and fungicidal potential of chitinolytic bacterial strains from marine environment of the Pacific Ocean regions.</title>
        <authorList>
            <person name="Pentekhina I."/>
            <person name="Nedashkovskaya O."/>
            <person name="Seitkalieva A."/>
            <person name="Podvolotskaya A."/>
            <person name="Tekutyeva L."/>
            <person name="Balabanova L."/>
        </authorList>
    </citation>
    <scope>NUCLEOTIDE SEQUENCE</scope>
    <source>
        <strain evidence="1">KMM 6838</strain>
    </source>
</reference>
<dbReference type="AlphaFoldDB" id="A0AB35HZJ1"/>
<organism evidence="1 2">
    <name type="scientific">Microbulbifer thermotolerans</name>
    <dbReference type="NCBI Taxonomy" id="252514"/>
    <lineage>
        <taxon>Bacteria</taxon>
        <taxon>Pseudomonadati</taxon>
        <taxon>Pseudomonadota</taxon>
        <taxon>Gammaproteobacteria</taxon>
        <taxon>Cellvibrionales</taxon>
        <taxon>Microbulbiferaceae</taxon>
        <taxon>Microbulbifer</taxon>
    </lineage>
</organism>
<evidence type="ECO:0000313" key="1">
    <source>
        <dbReference type="EMBL" id="MCX2802992.1"/>
    </source>
</evidence>
<evidence type="ECO:0000313" key="2">
    <source>
        <dbReference type="Proteomes" id="UP001209730"/>
    </source>
</evidence>
<proteinExistence type="predicted"/>
<dbReference type="Proteomes" id="UP001209730">
    <property type="component" value="Unassembled WGS sequence"/>
</dbReference>
<dbReference type="EMBL" id="JAPHQB010000028">
    <property type="protein sequence ID" value="MCX2802992.1"/>
    <property type="molecule type" value="Genomic_DNA"/>
</dbReference>
<protein>
    <submittedName>
        <fullName evidence="1">Uncharacterized protein</fullName>
    </submittedName>
</protein>
<sequence length="33" mass="4047">MRELGGEILKKLPWKLLKACANTHRTKRRKQWR</sequence>